<keyword evidence="10 12" id="KW-0472">Membrane</keyword>
<dbReference type="InterPro" id="IPR003594">
    <property type="entry name" value="HATPase_dom"/>
</dbReference>
<dbReference type="InterPro" id="IPR036097">
    <property type="entry name" value="HisK_dim/P_sf"/>
</dbReference>
<evidence type="ECO:0000313" key="16">
    <source>
        <dbReference type="Proteomes" id="UP000011021"/>
    </source>
</evidence>
<dbReference type="RefSeq" id="WP_005673783.1">
    <property type="nucleotide sequence ID" value="NZ_CP146288.1"/>
</dbReference>
<dbReference type="Pfam" id="PF00512">
    <property type="entry name" value="HisKA"/>
    <property type="match status" value="1"/>
</dbReference>
<dbReference type="PANTHER" id="PTHR45436:SF5">
    <property type="entry name" value="SENSOR HISTIDINE KINASE TRCS"/>
    <property type="match status" value="1"/>
</dbReference>
<dbReference type="Gene3D" id="1.10.287.130">
    <property type="match status" value="1"/>
</dbReference>
<dbReference type="CDD" id="cd00082">
    <property type="entry name" value="HisKA"/>
    <property type="match status" value="1"/>
</dbReference>
<dbReference type="PANTHER" id="PTHR45436">
    <property type="entry name" value="SENSOR HISTIDINE KINASE YKOH"/>
    <property type="match status" value="1"/>
</dbReference>
<comment type="catalytic activity">
    <reaction evidence="1">
        <text>ATP + protein L-histidine = ADP + protein N-phospho-L-histidine.</text>
        <dbReference type="EC" id="2.7.13.3"/>
    </reaction>
</comment>
<evidence type="ECO:0000256" key="3">
    <source>
        <dbReference type="ARBA" id="ARBA00012438"/>
    </source>
</evidence>
<dbReference type="Gene3D" id="6.10.340.10">
    <property type="match status" value="1"/>
</dbReference>
<dbReference type="Pfam" id="PF00672">
    <property type="entry name" value="HAMP"/>
    <property type="match status" value="1"/>
</dbReference>
<dbReference type="SUPFAM" id="SSF158472">
    <property type="entry name" value="HAMP domain-like"/>
    <property type="match status" value="1"/>
</dbReference>
<keyword evidence="4" id="KW-0597">Phosphoprotein</keyword>
<evidence type="ECO:0000256" key="1">
    <source>
        <dbReference type="ARBA" id="ARBA00000085"/>
    </source>
</evidence>
<dbReference type="AlphaFoldDB" id="E7RXS9"/>
<dbReference type="GO" id="GO:0016020">
    <property type="term" value="C:membrane"/>
    <property type="evidence" value="ECO:0007669"/>
    <property type="project" value="UniProtKB-SubCell"/>
</dbReference>
<dbReference type="SMART" id="SM00387">
    <property type="entry name" value="HATPase_c"/>
    <property type="match status" value="1"/>
</dbReference>
<dbReference type="EMBL" id="AEQP01000010">
    <property type="protein sequence ID" value="EFV94753.1"/>
    <property type="molecule type" value="Genomic_DNA"/>
</dbReference>
<dbReference type="SMART" id="SM00304">
    <property type="entry name" value="HAMP"/>
    <property type="match status" value="1"/>
</dbReference>
<protein>
    <recommendedName>
        <fullName evidence="3">histidine kinase</fullName>
        <ecNumber evidence="3">2.7.13.3</ecNumber>
    </recommendedName>
</protein>
<proteinExistence type="predicted"/>
<comment type="caution">
    <text evidence="15">The sequence shown here is derived from an EMBL/GenBank/DDBJ whole genome shotgun (WGS) entry which is preliminary data.</text>
</comment>
<keyword evidence="7 15" id="KW-0418">Kinase</keyword>
<feature type="region of interest" description="Disordered" evidence="11">
    <location>
        <begin position="152"/>
        <end position="173"/>
    </location>
</feature>
<name>E7RXS9_9BURK</name>
<organism evidence="15 16">
    <name type="scientific">Lautropia mirabilis ATCC 51599</name>
    <dbReference type="NCBI Taxonomy" id="887898"/>
    <lineage>
        <taxon>Bacteria</taxon>
        <taxon>Pseudomonadati</taxon>
        <taxon>Pseudomonadota</taxon>
        <taxon>Betaproteobacteria</taxon>
        <taxon>Burkholderiales</taxon>
        <taxon>Burkholderiaceae</taxon>
        <taxon>Lautropia</taxon>
    </lineage>
</organism>
<keyword evidence="6 12" id="KW-0812">Transmembrane</keyword>
<dbReference type="PROSITE" id="PS50109">
    <property type="entry name" value="HIS_KIN"/>
    <property type="match status" value="1"/>
</dbReference>
<sequence>MMPAAKRWLARVRAFMGRFLAGVRGLPVRLAFSIKLRMVLVFLVLAAALMVVFIGAMRQVVATRWQLTAQPLLVDYVDRLAEEITVDGHPSVERARALAQRLPVTVRIEGPVIRWASHPQDPQHDWWREGDGTWEDSPPSDALMPGADRHDERGMGHRGAHVGEGRGWGDEPPGWQQIRQITERSTPDGHRLVFGIDRHAMLARHDGSDPLARGLAALLLLTLLAWWYVRRTLRPLDAISAGARRFGQGNFDDPIPAVWTRRHGELGELATTLNTMGEDIRQMLDAKRSLLLAISHEMRSPLTRARLHTELLPEDDPEVRPQREALLRDLREMSALVEDLLESERLSDRHVALQRESLDPGVVARSVIAELQTRHPGVEVVLQVPTELPAQYLDATRLRLLLRNLLENAVRHGGNGRDPDRKGAFGSTMPDEGGNTTAHTAARPGHTEAPDTDAIAVVHIDRIPTGGCVIEVRDWGPGVPEEQLSKLAEPFHRPDAARSRHAGGVGLGLYLCRLVAQAHGGRLALENAHPGLRVRAWLPSDMKAPQ</sequence>
<evidence type="ECO:0000256" key="2">
    <source>
        <dbReference type="ARBA" id="ARBA00004370"/>
    </source>
</evidence>
<dbReference type="InterPro" id="IPR003660">
    <property type="entry name" value="HAMP_dom"/>
</dbReference>
<dbReference type="eggNOG" id="COG2205">
    <property type="taxonomic scope" value="Bacteria"/>
</dbReference>
<keyword evidence="5" id="KW-0808">Transferase</keyword>
<dbReference type="InterPro" id="IPR005467">
    <property type="entry name" value="His_kinase_dom"/>
</dbReference>
<evidence type="ECO:0000256" key="8">
    <source>
        <dbReference type="ARBA" id="ARBA00022989"/>
    </source>
</evidence>
<dbReference type="InterPro" id="IPR004358">
    <property type="entry name" value="Sig_transdc_His_kin-like_C"/>
</dbReference>
<evidence type="ECO:0000259" key="13">
    <source>
        <dbReference type="PROSITE" id="PS50109"/>
    </source>
</evidence>
<gene>
    <name evidence="15" type="ORF">HMPREF0551_1500</name>
</gene>
<evidence type="ECO:0000256" key="7">
    <source>
        <dbReference type="ARBA" id="ARBA00022777"/>
    </source>
</evidence>
<keyword evidence="16" id="KW-1185">Reference proteome</keyword>
<feature type="domain" description="Histidine kinase" evidence="13">
    <location>
        <begin position="293"/>
        <end position="542"/>
    </location>
</feature>
<dbReference type="InterPro" id="IPR003661">
    <property type="entry name" value="HisK_dim/P_dom"/>
</dbReference>
<evidence type="ECO:0000313" key="15">
    <source>
        <dbReference type="EMBL" id="EFV94753.1"/>
    </source>
</evidence>
<evidence type="ECO:0000256" key="6">
    <source>
        <dbReference type="ARBA" id="ARBA00022692"/>
    </source>
</evidence>
<dbReference type="SUPFAM" id="SSF55874">
    <property type="entry name" value="ATPase domain of HSP90 chaperone/DNA topoisomerase II/histidine kinase"/>
    <property type="match status" value="1"/>
</dbReference>
<dbReference type="EC" id="2.7.13.3" evidence="3"/>
<accession>E7RXS9</accession>
<dbReference type="InterPro" id="IPR050428">
    <property type="entry name" value="TCS_sensor_his_kinase"/>
</dbReference>
<reference evidence="15 16" key="1">
    <citation type="submission" date="2010-12" db="EMBL/GenBank/DDBJ databases">
        <authorList>
            <person name="Muzny D."/>
            <person name="Qin X."/>
            <person name="Deng J."/>
            <person name="Jiang H."/>
            <person name="Liu Y."/>
            <person name="Qu J."/>
            <person name="Song X.-Z."/>
            <person name="Zhang L."/>
            <person name="Thornton R."/>
            <person name="Coyle M."/>
            <person name="Francisco L."/>
            <person name="Jackson L."/>
            <person name="Javaid M."/>
            <person name="Korchina V."/>
            <person name="Kovar C."/>
            <person name="Mata R."/>
            <person name="Mathew T."/>
            <person name="Ngo R."/>
            <person name="Nguyen L."/>
            <person name="Nguyen N."/>
            <person name="Okwuonu G."/>
            <person name="Ongeri F."/>
            <person name="Pham C."/>
            <person name="Simmons D."/>
            <person name="Wilczek-Boney K."/>
            <person name="Hale W."/>
            <person name="Jakkamsetti A."/>
            <person name="Pham P."/>
            <person name="Ruth R."/>
            <person name="San Lucas F."/>
            <person name="Warren J."/>
            <person name="Zhang J."/>
            <person name="Zhao Z."/>
            <person name="Zhou C."/>
            <person name="Zhu D."/>
            <person name="Lee S."/>
            <person name="Bess C."/>
            <person name="Blankenburg K."/>
            <person name="Forbes L."/>
            <person name="Fu Q."/>
            <person name="Gubbala S."/>
            <person name="Hirani K."/>
            <person name="Jayaseelan J.C."/>
            <person name="Lara F."/>
            <person name="Munidasa M."/>
            <person name="Palculict T."/>
            <person name="Patil S."/>
            <person name="Pu L.-L."/>
            <person name="Saada N."/>
            <person name="Tang L."/>
            <person name="Weissenberger G."/>
            <person name="Zhu Y."/>
            <person name="Hemphill L."/>
            <person name="Shang Y."/>
            <person name="Youmans B."/>
            <person name="Ayvaz T."/>
            <person name="Ross M."/>
            <person name="Santibanez J."/>
            <person name="Aqrawi P."/>
            <person name="Gross S."/>
            <person name="Joshi V."/>
            <person name="Fowler G."/>
            <person name="Nazareth L."/>
            <person name="Reid J."/>
            <person name="Worley K."/>
            <person name="Petrosino J."/>
            <person name="Highlander S."/>
            <person name="Gibbs R."/>
        </authorList>
    </citation>
    <scope>NUCLEOTIDE SEQUENCE [LARGE SCALE GENOMIC DNA]</scope>
    <source>
        <strain evidence="15 16">ATCC 51599</strain>
    </source>
</reference>
<dbReference type="GO" id="GO:0000155">
    <property type="term" value="F:phosphorelay sensor kinase activity"/>
    <property type="evidence" value="ECO:0007669"/>
    <property type="project" value="InterPro"/>
</dbReference>
<dbReference type="Gene3D" id="3.30.565.10">
    <property type="entry name" value="Histidine kinase-like ATPase, C-terminal domain"/>
    <property type="match status" value="1"/>
</dbReference>
<evidence type="ECO:0000256" key="10">
    <source>
        <dbReference type="ARBA" id="ARBA00023136"/>
    </source>
</evidence>
<dbReference type="SMART" id="SM00388">
    <property type="entry name" value="HisKA"/>
    <property type="match status" value="1"/>
</dbReference>
<dbReference type="InterPro" id="IPR036890">
    <property type="entry name" value="HATPase_C_sf"/>
</dbReference>
<evidence type="ECO:0000256" key="12">
    <source>
        <dbReference type="SAM" id="Phobius"/>
    </source>
</evidence>
<dbReference type="PROSITE" id="PS50885">
    <property type="entry name" value="HAMP"/>
    <property type="match status" value="1"/>
</dbReference>
<keyword evidence="9" id="KW-0902">Two-component regulatory system</keyword>
<evidence type="ECO:0000256" key="4">
    <source>
        <dbReference type="ARBA" id="ARBA00022553"/>
    </source>
</evidence>
<dbReference type="STRING" id="887898.HMPREF0551_1500"/>
<dbReference type="Pfam" id="PF02518">
    <property type="entry name" value="HATPase_c"/>
    <property type="match status" value="1"/>
</dbReference>
<evidence type="ECO:0000256" key="11">
    <source>
        <dbReference type="SAM" id="MobiDB-lite"/>
    </source>
</evidence>
<comment type="subcellular location">
    <subcellularLocation>
        <location evidence="2">Membrane</location>
    </subcellularLocation>
</comment>
<feature type="compositionally biased region" description="Basic and acidic residues" evidence="11">
    <location>
        <begin position="152"/>
        <end position="169"/>
    </location>
</feature>
<evidence type="ECO:0000256" key="5">
    <source>
        <dbReference type="ARBA" id="ARBA00022679"/>
    </source>
</evidence>
<keyword evidence="8 12" id="KW-1133">Transmembrane helix</keyword>
<dbReference type="Proteomes" id="UP000011021">
    <property type="component" value="Unassembled WGS sequence"/>
</dbReference>
<dbReference type="CDD" id="cd06225">
    <property type="entry name" value="HAMP"/>
    <property type="match status" value="1"/>
</dbReference>
<evidence type="ECO:0000256" key="9">
    <source>
        <dbReference type="ARBA" id="ARBA00023012"/>
    </source>
</evidence>
<evidence type="ECO:0000259" key="14">
    <source>
        <dbReference type="PROSITE" id="PS50885"/>
    </source>
</evidence>
<feature type="transmembrane region" description="Helical" evidence="12">
    <location>
        <begin position="38"/>
        <end position="57"/>
    </location>
</feature>
<dbReference type="eggNOG" id="COG2770">
    <property type="taxonomic scope" value="Bacteria"/>
</dbReference>
<dbReference type="SUPFAM" id="SSF47384">
    <property type="entry name" value="Homodimeric domain of signal transducing histidine kinase"/>
    <property type="match status" value="1"/>
</dbReference>
<feature type="domain" description="HAMP" evidence="14">
    <location>
        <begin position="230"/>
        <end position="285"/>
    </location>
</feature>
<dbReference type="HOGENOM" id="CLU_000445_89_27_4"/>
<dbReference type="PRINTS" id="PR00344">
    <property type="entry name" value="BCTRLSENSOR"/>
</dbReference>
<feature type="region of interest" description="Disordered" evidence="11">
    <location>
        <begin position="413"/>
        <end position="451"/>
    </location>
</feature>